<dbReference type="NCBIfam" id="TIGR02961">
    <property type="entry name" value="allantoicase"/>
    <property type="match status" value="1"/>
</dbReference>
<proteinExistence type="inferred from homology"/>
<evidence type="ECO:0000259" key="2">
    <source>
        <dbReference type="Pfam" id="PF03561"/>
    </source>
</evidence>
<dbReference type="AlphaFoldDB" id="A0A382H6U1"/>
<dbReference type="InterPro" id="IPR008979">
    <property type="entry name" value="Galactose-bd-like_sf"/>
</dbReference>
<gene>
    <name evidence="3" type="ORF">METZ01_LOCUS235743</name>
</gene>
<organism evidence="3">
    <name type="scientific">marine metagenome</name>
    <dbReference type="NCBI Taxonomy" id="408172"/>
    <lineage>
        <taxon>unclassified sequences</taxon>
        <taxon>metagenomes</taxon>
        <taxon>ecological metagenomes</taxon>
    </lineage>
</organism>
<dbReference type="PANTHER" id="PTHR12045:SF3">
    <property type="entry name" value="INACTIVE ALLANTOICASE-RELATED"/>
    <property type="match status" value="1"/>
</dbReference>
<evidence type="ECO:0000313" key="3">
    <source>
        <dbReference type="EMBL" id="SVB82889.1"/>
    </source>
</evidence>
<dbReference type="InterPro" id="IPR015908">
    <property type="entry name" value="Allantoicase_dom"/>
</dbReference>
<reference evidence="3" key="1">
    <citation type="submission" date="2018-05" db="EMBL/GenBank/DDBJ databases">
        <authorList>
            <person name="Lanie J.A."/>
            <person name="Ng W.-L."/>
            <person name="Kazmierczak K.M."/>
            <person name="Andrzejewski T.M."/>
            <person name="Davidsen T.M."/>
            <person name="Wayne K.J."/>
            <person name="Tettelin H."/>
            <person name="Glass J.I."/>
            <person name="Rusch D."/>
            <person name="Podicherti R."/>
            <person name="Tsui H.-C.T."/>
            <person name="Winkler M.E."/>
        </authorList>
    </citation>
    <scope>NUCLEOTIDE SEQUENCE</scope>
</reference>
<dbReference type="PANTHER" id="PTHR12045">
    <property type="entry name" value="ALLANTOICASE"/>
    <property type="match status" value="1"/>
</dbReference>
<dbReference type="SUPFAM" id="SSF49785">
    <property type="entry name" value="Galactose-binding domain-like"/>
    <property type="match status" value="2"/>
</dbReference>
<comment type="similarity">
    <text evidence="1">Belongs to the allantoicase family.</text>
</comment>
<accession>A0A382H6U1</accession>
<dbReference type="GO" id="GO:0000256">
    <property type="term" value="P:allantoin catabolic process"/>
    <property type="evidence" value="ECO:0007669"/>
    <property type="project" value="InterPro"/>
</dbReference>
<sequence length="321" mass="36155">MIDLALESNGGRTLLASDDFFAPKENLLKPGRGVFIEDKYTNHGKWMDGWESRRKRIEGHDWCILRLGKSGIISEVDIDTNHFVGNFPSHASVDACNMPKFSGLDEIIENEEWIEILSNVELQGDSQNKFKISSSSSFTHLRLHIYPDGGVARFRVYGNPEIPDTSDNELKDFALSDNGGEMISCSDMHFSHMGNLIKPTPGVDMSDGWETKRRRGPGYDWSILKLGSPCTIERVIVDTLHFKGNFPDSCSVEGCFEPKNKKDSFLENKIDWTEILPNSKLAGNQENIFSLSQTLLHTHIRFNIYPDGGVSRLRILGREAS</sequence>
<dbReference type="Pfam" id="PF03561">
    <property type="entry name" value="Allantoicase"/>
    <property type="match status" value="2"/>
</dbReference>
<evidence type="ECO:0000256" key="1">
    <source>
        <dbReference type="ARBA" id="ARBA00009242"/>
    </source>
</evidence>
<dbReference type="Gene3D" id="2.60.120.260">
    <property type="entry name" value="Galactose-binding domain-like"/>
    <property type="match status" value="2"/>
</dbReference>
<dbReference type="HAMAP" id="MF_00813">
    <property type="entry name" value="Allantoicase"/>
    <property type="match status" value="1"/>
</dbReference>
<dbReference type="EMBL" id="UINC01059457">
    <property type="protein sequence ID" value="SVB82889.1"/>
    <property type="molecule type" value="Genomic_DNA"/>
</dbReference>
<dbReference type="InterPro" id="IPR005164">
    <property type="entry name" value="Allantoicase"/>
</dbReference>
<feature type="domain" description="Allantoicase" evidence="2">
    <location>
        <begin position="10"/>
        <end position="160"/>
    </location>
</feature>
<dbReference type="GO" id="GO:0004037">
    <property type="term" value="F:allantoicase activity"/>
    <property type="evidence" value="ECO:0007669"/>
    <property type="project" value="InterPro"/>
</dbReference>
<protein>
    <recommendedName>
        <fullName evidence="2">Allantoicase domain-containing protein</fullName>
    </recommendedName>
</protein>
<dbReference type="PIRSF" id="PIRSF016516">
    <property type="entry name" value="Allantoicase"/>
    <property type="match status" value="1"/>
</dbReference>
<name>A0A382H6U1_9ZZZZ</name>
<feature type="domain" description="Allantoicase" evidence="2">
    <location>
        <begin position="179"/>
        <end position="318"/>
    </location>
</feature>